<keyword evidence="1" id="KW-0472">Membrane</keyword>
<gene>
    <name evidence="5" type="ORF">V3I05_05920</name>
</gene>
<feature type="compositionally biased region" description="Basic and acidic residues" evidence="2">
    <location>
        <begin position="36"/>
        <end position="45"/>
    </location>
</feature>
<sequence>MKINPINLSLLMLVSQVVIYADEDSQLAQVPPPPRNIEDKSDKNTQRQVKLSTSVVTAPTDLETYQSGETINQQMLETNPSGNGDITSILRILPNVQYDNAQLKSTTPGEIDPANISISGGLFYQNNFQLDGFNINNDLDPAGGTTNGPAALKSGRSQGFNIDTSLLESVSVQDSNISAAYGRFTGGVVEANIRKPRNDGFHGNISYQYTSDKFTRYFIHENAESAFATSSDENYQPHFTKHLIKASVEGYITKNLGLIGAFSTTRSYIPLNAYSTIATANTTITSAEANTQREQKRISDNYYLKAHYNPTESFTLEANIGYIPQFNTYYNNVAKNSYYTMQSGGWQAGLKALWDTSLGLWTNNLGYSRLQNSRRSDASYFFSWYASSEKNWAINSAGRAGEGGYGDNDQLQNTLTYKSDMAFEPLDIWKTSHTFRIGGELSYQSLANNRLTDYYGFSNPVNTNNMNCPVGADNLGLYACSNASPITTAQSSWSGQYFNAVNLYLPKGTLELNTFSYGIFAEDDIKLYLQQYGEINTRFGLRLDGDNYMDKHTLAPRFSMNYTTPANRAYKSTFIFGANRYYGRNLFSYRLYDALSTTAGTYNRTSPTDDWVFTPNNNRTSSTKFSQLNVPYDDELMIGITQNLWAFNATLKYIHREGKDEIMRRSRSTSSGNAPAIAGYSNTYNFYTNDGSSQSDIITFTLNNITPLETFGVKHHYLLAFDYTNTKRTYNLFSADEAYFDDNDIVYNGEIIKYRNRPTDNYTRPYTLRLNTTHSFNIWKTKWLWNNFFRYRAGYERMVLLTRTSAGYNPNYSNLQQYGKMRFQGAFTWDMRIGFDVNVYKGNTLFMNLDIYNVLNTQNMTTTSGSNTLVYATSTAIPVYEVGRQFWLQVGYRY</sequence>
<reference evidence="5 6" key="1">
    <citation type="submission" date="2024-02" db="EMBL/GenBank/DDBJ databases">
        <title>Genome and pathogenicity analysis of Helicobacter mastomyrinus isolated from mice.</title>
        <authorList>
            <person name="Zhu L."/>
        </authorList>
    </citation>
    <scope>NUCLEOTIDE SEQUENCE [LARGE SCALE GENOMIC DNA]</scope>
    <source>
        <strain evidence="5 6">Hm-17</strain>
    </source>
</reference>
<dbReference type="PROSITE" id="PS52016">
    <property type="entry name" value="TONB_DEPENDENT_REC_3"/>
    <property type="match status" value="1"/>
</dbReference>
<organism evidence="5 6">
    <name type="scientific">Helicobacter mastomyrinus</name>
    <dbReference type="NCBI Taxonomy" id="287948"/>
    <lineage>
        <taxon>Bacteria</taxon>
        <taxon>Pseudomonadati</taxon>
        <taxon>Campylobacterota</taxon>
        <taxon>Epsilonproteobacteria</taxon>
        <taxon>Campylobacterales</taxon>
        <taxon>Helicobacteraceae</taxon>
        <taxon>Helicobacter</taxon>
    </lineage>
</organism>
<dbReference type="Pfam" id="PF07715">
    <property type="entry name" value="Plug"/>
    <property type="match status" value="1"/>
</dbReference>
<dbReference type="SUPFAM" id="SSF56935">
    <property type="entry name" value="Porins"/>
    <property type="match status" value="1"/>
</dbReference>
<keyword evidence="1" id="KW-0813">Transport</keyword>
<evidence type="ECO:0000256" key="3">
    <source>
        <dbReference type="SAM" id="SignalP"/>
    </source>
</evidence>
<accession>A0ABZ3F264</accession>
<keyword evidence="6" id="KW-1185">Reference proteome</keyword>
<comment type="similarity">
    <text evidence="1">Belongs to the TonB-dependent receptor family.</text>
</comment>
<comment type="subcellular location">
    <subcellularLocation>
        <location evidence="1">Cell outer membrane</location>
        <topology evidence="1">Multi-pass membrane protein</topology>
    </subcellularLocation>
</comment>
<feature type="domain" description="TonB-dependent receptor plug" evidence="4">
    <location>
        <begin position="63"/>
        <end position="187"/>
    </location>
</feature>
<keyword evidence="1" id="KW-0998">Cell outer membrane</keyword>
<keyword evidence="3" id="KW-0732">Signal</keyword>
<evidence type="ECO:0000256" key="1">
    <source>
        <dbReference type="PROSITE-ProRule" id="PRU01360"/>
    </source>
</evidence>
<dbReference type="InterPro" id="IPR012910">
    <property type="entry name" value="Plug_dom"/>
</dbReference>
<evidence type="ECO:0000313" key="5">
    <source>
        <dbReference type="EMBL" id="XAM17227.1"/>
    </source>
</evidence>
<evidence type="ECO:0000313" key="6">
    <source>
        <dbReference type="Proteomes" id="UP001434737"/>
    </source>
</evidence>
<dbReference type="Gene3D" id="2.170.130.10">
    <property type="entry name" value="TonB-dependent receptor, plug domain"/>
    <property type="match status" value="1"/>
</dbReference>
<dbReference type="Proteomes" id="UP001434737">
    <property type="component" value="Chromosome"/>
</dbReference>
<dbReference type="RefSeq" id="WP_343352961.1">
    <property type="nucleotide sequence ID" value="NZ_CP145316.1"/>
</dbReference>
<evidence type="ECO:0000256" key="2">
    <source>
        <dbReference type="SAM" id="MobiDB-lite"/>
    </source>
</evidence>
<keyword evidence="1" id="KW-1134">Transmembrane beta strand</keyword>
<proteinExistence type="inferred from homology"/>
<feature type="region of interest" description="Disordered" evidence="2">
    <location>
        <begin position="27"/>
        <end position="50"/>
    </location>
</feature>
<dbReference type="EMBL" id="CP145316">
    <property type="protein sequence ID" value="XAM17227.1"/>
    <property type="molecule type" value="Genomic_DNA"/>
</dbReference>
<dbReference type="InterPro" id="IPR037066">
    <property type="entry name" value="Plug_dom_sf"/>
</dbReference>
<keyword evidence="1" id="KW-0812">Transmembrane</keyword>
<feature type="chain" id="PRO_5047550802" evidence="3">
    <location>
        <begin position="21"/>
        <end position="894"/>
    </location>
</feature>
<protein>
    <submittedName>
        <fullName evidence="5">Plug domain-containing protein</fullName>
    </submittedName>
</protein>
<evidence type="ECO:0000259" key="4">
    <source>
        <dbReference type="Pfam" id="PF07715"/>
    </source>
</evidence>
<dbReference type="InterPro" id="IPR039426">
    <property type="entry name" value="TonB-dep_rcpt-like"/>
</dbReference>
<name>A0ABZ3F264_9HELI</name>
<feature type="signal peptide" evidence="3">
    <location>
        <begin position="1"/>
        <end position="20"/>
    </location>
</feature>